<name>A0A1G7N9E2_9RHOB</name>
<gene>
    <name evidence="2" type="ORF">SAMN04488117_106185</name>
</gene>
<protein>
    <recommendedName>
        <fullName evidence="4">Lipoprotein</fullName>
    </recommendedName>
</protein>
<reference evidence="2 3" key="1">
    <citation type="submission" date="2016-10" db="EMBL/GenBank/DDBJ databases">
        <authorList>
            <person name="de Groot N.N."/>
        </authorList>
    </citation>
    <scope>NUCLEOTIDE SEQUENCE [LARGE SCALE GENOMIC DNA]</scope>
    <source>
        <strain evidence="2 3">DSM 27375</strain>
    </source>
</reference>
<dbReference type="OrthoDB" id="7864349at2"/>
<dbReference type="Proteomes" id="UP000182284">
    <property type="component" value="Unassembled WGS sequence"/>
</dbReference>
<evidence type="ECO:0008006" key="4">
    <source>
        <dbReference type="Google" id="ProtNLM"/>
    </source>
</evidence>
<feature type="signal peptide" evidence="1">
    <location>
        <begin position="1"/>
        <end position="24"/>
    </location>
</feature>
<feature type="chain" id="PRO_5010357084" description="Lipoprotein" evidence="1">
    <location>
        <begin position="25"/>
        <end position="131"/>
    </location>
</feature>
<proteinExistence type="predicted"/>
<keyword evidence="1" id="KW-0732">Signal</keyword>
<evidence type="ECO:0000313" key="2">
    <source>
        <dbReference type="EMBL" id="SDF69920.1"/>
    </source>
</evidence>
<evidence type="ECO:0000256" key="1">
    <source>
        <dbReference type="SAM" id="SignalP"/>
    </source>
</evidence>
<sequence length="131" mass="14406">MSGQSGRMKHIRALLPFLLLPACVADSPALGYSRAGFSSVELGGNTYRVYTEETRNCVEVHRVNMVFPLPSRLQILLEMEEAAVQVTGCALKKGTFVGDQAMSKGQLECSKGTAAKEWVAGTCNIKPWRWR</sequence>
<organism evidence="2 3">
    <name type="scientific">Celeribacter baekdonensis</name>
    <dbReference type="NCBI Taxonomy" id="875171"/>
    <lineage>
        <taxon>Bacteria</taxon>
        <taxon>Pseudomonadati</taxon>
        <taxon>Pseudomonadota</taxon>
        <taxon>Alphaproteobacteria</taxon>
        <taxon>Rhodobacterales</taxon>
        <taxon>Roseobacteraceae</taxon>
        <taxon>Celeribacter</taxon>
    </lineage>
</organism>
<dbReference type="EMBL" id="FNBL01000006">
    <property type="protein sequence ID" value="SDF69920.1"/>
    <property type="molecule type" value="Genomic_DNA"/>
</dbReference>
<dbReference type="RefSeq" id="WP_074645322.1">
    <property type="nucleotide sequence ID" value="NZ_FNBL01000006.1"/>
</dbReference>
<evidence type="ECO:0000313" key="3">
    <source>
        <dbReference type="Proteomes" id="UP000182284"/>
    </source>
</evidence>
<dbReference type="AlphaFoldDB" id="A0A1G7N9E2"/>
<accession>A0A1G7N9E2</accession>